<evidence type="ECO:0000313" key="3">
    <source>
        <dbReference type="Proteomes" id="UP000639643"/>
    </source>
</evidence>
<keyword evidence="3" id="KW-1185">Reference proteome</keyword>
<gene>
    <name evidence="2" type="ORF">CMUS01_12683</name>
</gene>
<dbReference type="AlphaFoldDB" id="A0A8H6JKE0"/>
<dbReference type="Proteomes" id="UP000639643">
    <property type="component" value="Unassembled WGS sequence"/>
</dbReference>
<name>A0A8H6JKE0_9PEZI</name>
<reference evidence="2" key="1">
    <citation type="journal article" date="2020" name="Phytopathology">
        <title>Genome Sequence Resources of Colletotrichum truncatum, C. plurivorum, C. musicola, and C. sojae: Four Species Pathogenic to Soybean (Glycine max).</title>
        <authorList>
            <person name="Rogerio F."/>
            <person name="Boufleur T.R."/>
            <person name="Ciampi-Guillardi M."/>
            <person name="Sukno S.A."/>
            <person name="Thon M.R."/>
            <person name="Massola Junior N.S."/>
            <person name="Baroncelli R."/>
        </authorList>
    </citation>
    <scope>NUCLEOTIDE SEQUENCE</scope>
    <source>
        <strain evidence="2">LFN0074</strain>
    </source>
</reference>
<sequence length="326" mass="35621">MNKYCPPLRADLERMAAEEKATRNSPPRPSPYPSSPHHFRPYSPSSSILRGPVGGHPSPPRSPSPRRTPIANQWTEEAQAEYQAIVPDPLAQGYEQSGDEGQGAEMMEQVEEEEEKPRPPSPAGPASPTPGPRAAQTRRSRAPRAPRQRARPAAAVPVSAPAAAPTALPAATIVPAAVPAVPAVVPAVPPAAVSAATTIPAANAANTGQRPQLPPGFRYEGNFVVGHWFQRPVVVPEDHGETDRRSKGEERAPRGELHYCKTCSQWVWFPCFGRGGRTHSVCNHCSKRRWKRDNEHKNVNVPDYVWVVANQPDVLHIKRNEDAYRP</sequence>
<feature type="compositionally biased region" description="Basic residues" evidence="1">
    <location>
        <begin position="136"/>
        <end position="150"/>
    </location>
</feature>
<evidence type="ECO:0000256" key="1">
    <source>
        <dbReference type="SAM" id="MobiDB-lite"/>
    </source>
</evidence>
<feature type="compositionally biased region" description="Low complexity" evidence="1">
    <location>
        <begin position="151"/>
        <end position="160"/>
    </location>
</feature>
<organism evidence="2 3">
    <name type="scientific">Colletotrichum musicola</name>
    <dbReference type="NCBI Taxonomy" id="2175873"/>
    <lineage>
        <taxon>Eukaryota</taxon>
        <taxon>Fungi</taxon>
        <taxon>Dikarya</taxon>
        <taxon>Ascomycota</taxon>
        <taxon>Pezizomycotina</taxon>
        <taxon>Sordariomycetes</taxon>
        <taxon>Hypocreomycetidae</taxon>
        <taxon>Glomerellales</taxon>
        <taxon>Glomerellaceae</taxon>
        <taxon>Colletotrichum</taxon>
        <taxon>Colletotrichum orchidearum species complex</taxon>
    </lineage>
</organism>
<feature type="compositionally biased region" description="Basic and acidic residues" evidence="1">
    <location>
        <begin position="10"/>
        <end position="22"/>
    </location>
</feature>
<feature type="compositionally biased region" description="Pro residues" evidence="1">
    <location>
        <begin position="119"/>
        <end position="131"/>
    </location>
</feature>
<dbReference type="EMBL" id="WIGM01000736">
    <property type="protein sequence ID" value="KAF6814215.1"/>
    <property type="molecule type" value="Genomic_DNA"/>
</dbReference>
<feature type="region of interest" description="Disordered" evidence="1">
    <location>
        <begin position="1"/>
        <end position="160"/>
    </location>
</feature>
<accession>A0A8H6JKE0</accession>
<evidence type="ECO:0000313" key="2">
    <source>
        <dbReference type="EMBL" id="KAF6814215.1"/>
    </source>
</evidence>
<proteinExistence type="predicted"/>
<comment type="caution">
    <text evidence="2">The sequence shown here is derived from an EMBL/GenBank/DDBJ whole genome shotgun (WGS) entry which is preliminary data.</text>
</comment>
<protein>
    <submittedName>
        <fullName evidence="2">Uncharacterized protein</fullName>
    </submittedName>
</protein>